<dbReference type="Gene3D" id="3.40.50.300">
    <property type="entry name" value="P-loop containing nucleotide triphosphate hydrolases"/>
    <property type="match status" value="1"/>
</dbReference>
<dbReference type="GO" id="GO:0005524">
    <property type="term" value="F:ATP binding"/>
    <property type="evidence" value="ECO:0007669"/>
    <property type="project" value="UniProtKB-KW"/>
</dbReference>
<reference evidence="9 10" key="1">
    <citation type="submission" date="2019-07" db="EMBL/GenBank/DDBJ databases">
        <title>Genomic Encyclopedia of Type Strains, Phase IV (KMG-IV): sequencing the most valuable type-strain genomes for metagenomic binning, comparative biology and taxonomic classification.</title>
        <authorList>
            <person name="Goeker M."/>
        </authorList>
    </citation>
    <scope>NUCLEOTIDE SEQUENCE [LARGE SCALE GENOMIC DNA]</scope>
    <source>
        <strain evidence="9 10">SS015</strain>
    </source>
</reference>
<dbReference type="PANTHER" id="PTHR24220:SF689">
    <property type="entry name" value="LIPOPROTEIN-RELEASING SYSTEM ATP-BINDING PROTEIN LOLD"/>
    <property type="match status" value="1"/>
</dbReference>
<dbReference type="Pfam" id="PF00005">
    <property type="entry name" value="ABC_tran"/>
    <property type="match status" value="1"/>
</dbReference>
<keyword evidence="2" id="KW-0813">Transport</keyword>
<dbReference type="GO" id="GO:0005886">
    <property type="term" value="C:plasma membrane"/>
    <property type="evidence" value="ECO:0007669"/>
    <property type="project" value="TreeGrafter"/>
</dbReference>
<proteinExistence type="inferred from homology"/>
<keyword evidence="10" id="KW-1185">Reference proteome</keyword>
<evidence type="ECO:0000256" key="7">
    <source>
        <dbReference type="ARBA" id="ARBA00023136"/>
    </source>
</evidence>
<evidence type="ECO:0000313" key="9">
    <source>
        <dbReference type="EMBL" id="TYP00036.1"/>
    </source>
</evidence>
<evidence type="ECO:0000259" key="8">
    <source>
        <dbReference type="PROSITE" id="PS50893"/>
    </source>
</evidence>
<dbReference type="PANTHER" id="PTHR24220">
    <property type="entry name" value="IMPORT ATP-BINDING PROTEIN"/>
    <property type="match status" value="1"/>
</dbReference>
<dbReference type="SUPFAM" id="SSF52540">
    <property type="entry name" value="P-loop containing nucleoside triphosphate hydrolases"/>
    <property type="match status" value="1"/>
</dbReference>
<dbReference type="InterPro" id="IPR027417">
    <property type="entry name" value="P-loop_NTPase"/>
</dbReference>
<dbReference type="InterPro" id="IPR017871">
    <property type="entry name" value="ABC_transporter-like_CS"/>
</dbReference>
<dbReference type="FunFam" id="3.40.50.300:FF:000230">
    <property type="entry name" value="Lipoprotein-releasing system ATP-binding protein LolD"/>
    <property type="match status" value="1"/>
</dbReference>
<comment type="caution">
    <text evidence="9">The sequence shown here is derived from an EMBL/GenBank/DDBJ whole genome shotgun (WGS) entry which is preliminary data.</text>
</comment>
<evidence type="ECO:0000313" key="10">
    <source>
        <dbReference type="Proteomes" id="UP000324159"/>
    </source>
</evidence>
<dbReference type="InterPro" id="IPR017911">
    <property type="entry name" value="MacB-like_ATP-bd"/>
</dbReference>
<keyword evidence="9" id="KW-0449">Lipoprotein</keyword>
<dbReference type="SMART" id="SM00382">
    <property type="entry name" value="AAA"/>
    <property type="match status" value="1"/>
</dbReference>
<dbReference type="InterPro" id="IPR015854">
    <property type="entry name" value="ABC_transpr_LolD-like"/>
</dbReference>
<dbReference type="RefSeq" id="WP_148894225.1">
    <property type="nucleotide sequence ID" value="NZ_VNIB01000001.1"/>
</dbReference>
<dbReference type="GO" id="GO:0016887">
    <property type="term" value="F:ATP hydrolysis activity"/>
    <property type="evidence" value="ECO:0007669"/>
    <property type="project" value="InterPro"/>
</dbReference>
<dbReference type="OrthoDB" id="9809450at2"/>
<dbReference type="GO" id="GO:0089705">
    <property type="term" value="P:protein localization to outer membrane"/>
    <property type="evidence" value="ECO:0007669"/>
    <property type="project" value="TreeGrafter"/>
</dbReference>
<sequence length="225" mass="24828">MSDDRISVRNLVKSYPTAEGTVEVLRGIDLDIMTGERLAIVGASGAGKSTLMHILGGLDRPTDGRVCYSGQNIWALPEAGIDSFRNRTIGFVFQFHQLLPEFTALENVMMPMLVGGSGRREARENAERLLREVGLGHRLGHKPGQLSGGEQQRVAIARALVMEPKVLLADEPTGNLDSTTSESVWRLLEQVHERYQLTMIIVTHSETLAGRMDRIVRMADGRILP</sequence>
<comment type="similarity">
    <text evidence="1">Belongs to the ABC transporter superfamily.</text>
</comment>
<protein>
    <submittedName>
        <fullName evidence="9">Lipoprotein-releasing system ATP-binding protein</fullName>
    </submittedName>
</protein>
<keyword evidence="3" id="KW-1003">Cell membrane</keyword>
<gene>
    <name evidence="9" type="ORF">EDC39_101196</name>
</gene>
<dbReference type="Proteomes" id="UP000324159">
    <property type="component" value="Unassembled WGS sequence"/>
</dbReference>
<evidence type="ECO:0000256" key="1">
    <source>
        <dbReference type="ARBA" id="ARBA00005417"/>
    </source>
</evidence>
<evidence type="ECO:0000256" key="6">
    <source>
        <dbReference type="ARBA" id="ARBA00022967"/>
    </source>
</evidence>
<keyword evidence="7" id="KW-0472">Membrane</keyword>
<dbReference type="EMBL" id="VNIB01000001">
    <property type="protein sequence ID" value="TYP00036.1"/>
    <property type="molecule type" value="Genomic_DNA"/>
</dbReference>
<dbReference type="InterPro" id="IPR003593">
    <property type="entry name" value="AAA+_ATPase"/>
</dbReference>
<dbReference type="PROSITE" id="PS50893">
    <property type="entry name" value="ABC_TRANSPORTER_2"/>
    <property type="match status" value="1"/>
</dbReference>
<dbReference type="AlphaFoldDB" id="A0A5D3WLK7"/>
<keyword evidence="4" id="KW-0547">Nucleotide-binding</keyword>
<feature type="domain" description="ABC transporter" evidence="8">
    <location>
        <begin position="6"/>
        <end position="224"/>
    </location>
</feature>
<dbReference type="CDD" id="cd03255">
    <property type="entry name" value="ABC_MJ0796_LolCDE_FtsE"/>
    <property type="match status" value="1"/>
</dbReference>
<dbReference type="PROSITE" id="PS00211">
    <property type="entry name" value="ABC_TRANSPORTER_1"/>
    <property type="match status" value="1"/>
</dbReference>
<keyword evidence="5 9" id="KW-0067">ATP-binding</keyword>
<dbReference type="GO" id="GO:0022857">
    <property type="term" value="F:transmembrane transporter activity"/>
    <property type="evidence" value="ECO:0007669"/>
    <property type="project" value="TreeGrafter"/>
</dbReference>
<evidence type="ECO:0000256" key="3">
    <source>
        <dbReference type="ARBA" id="ARBA00022475"/>
    </source>
</evidence>
<accession>A0A5D3WLK7</accession>
<evidence type="ECO:0000256" key="4">
    <source>
        <dbReference type="ARBA" id="ARBA00022741"/>
    </source>
</evidence>
<organism evidence="9 10">
    <name type="scientific">Geothermobacter ehrlichii</name>
    <dbReference type="NCBI Taxonomy" id="213224"/>
    <lineage>
        <taxon>Bacteria</taxon>
        <taxon>Pseudomonadati</taxon>
        <taxon>Thermodesulfobacteriota</taxon>
        <taxon>Desulfuromonadia</taxon>
        <taxon>Desulfuromonadales</taxon>
        <taxon>Geothermobacteraceae</taxon>
        <taxon>Geothermobacter</taxon>
    </lineage>
</organism>
<dbReference type="InterPro" id="IPR003439">
    <property type="entry name" value="ABC_transporter-like_ATP-bd"/>
</dbReference>
<dbReference type="GO" id="GO:0044874">
    <property type="term" value="P:lipoprotein localization to outer membrane"/>
    <property type="evidence" value="ECO:0007669"/>
    <property type="project" value="TreeGrafter"/>
</dbReference>
<evidence type="ECO:0000256" key="5">
    <source>
        <dbReference type="ARBA" id="ARBA00022840"/>
    </source>
</evidence>
<keyword evidence="6" id="KW-1278">Translocase</keyword>
<evidence type="ECO:0000256" key="2">
    <source>
        <dbReference type="ARBA" id="ARBA00022448"/>
    </source>
</evidence>
<name>A0A5D3WLK7_9BACT</name>